<feature type="transmembrane region" description="Helical" evidence="13">
    <location>
        <begin position="78"/>
        <end position="97"/>
    </location>
</feature>
<dbReference type="Proteomes" id="UP000824755">
    <property type="component" value="Chromosome"/>
</dbReference>
<evidence type="ECO:0000256" key="7">
    <source>
        <dbReference type="ARBA" id="ARBA00022741"/>
    </source>
</evidence>
<feature type="transmembrane region" description="Helical" evidence="13">
    <location>
        <begin position="20"/>
        <end position="40"/>
    </location>
</feature>
<dbReference type="Gene3D" id="3.30.565.10">
    <property type="entry name" value="Histidine kinase-like ATPase, C-terminal domain"/>
    <property type="match status" value="1"/>
</dbReference>
<keyword evidence="11" id="KW-0902">Two-component regulatory system</keyword>
<evidence type="ECO:0000256" key="10">
    <source>
        <dbReference type="ARBA" id="ARBA00022989"/>
    </source>
</evidence>
<protein>
    <recommendedName>
        <fullName evidence="3">histidine kinase</fullName>
        <ecNumber evidence="3">2.7.13.3</ecNumber>
    </recommendedName>
</protein>
<dbReference type="GO" id="GO:0016301">
    <property type="term" value="F:kinase activity"/>
    <property type="evidence" value="ECO:0007669"/>
    <property type="project" value="UniProtKB-KW"/>
</dbReference>
<dbReference type="PANTHER" id="PTHR42878">
    <property type="entry name" value="TWO-COMPONENT HISTIDINE KINASE"/>
    <property type="match status" value="1"/>
</dbReference>
<dbReference type="SMART" id="SM00387">
    <property type="entry name" value="HATPase_c"/>
    <property type="match status" value="1"/>
</dbReference>
<dbReference type="InterPro" id="IPR050351">
    <property type="entry name" value="BphY/WalK/GraS-like"/>
</dbReference>
<dbReference type="InterPro" id="IPR003661">
    <property type="entry name" value="HisK_dim/P_dom"/>
</dbReference>
<feature type="transmembrane region" description="Helical" evidence="13">
    <location>
        <begin position="109"/>
        <end position="140"/>
    </location>
</feature>
<dbReference type="Gene3D" id="3.30.450.20">
    <property type="entry name" value="PAS domain"/>
    <property type="match status" value="1"/>
</dbReference>
<feature type="domain" description="Histidine kinase" evidence="14">
    <location>
        <begin position="326"/>
        <end position="534"/>
    </location>
</feature>
<dbReference type="PROSITE" id="PS50109">
    <property type="entry name" value="HIS_KIN"/>
    <property type="match status" value="1"/>
</dbReference>
<dbReference type="CDD" id="cd00082">
    <property type="entry name" value="HisKA"/>
    <property type="match status" value="1"/>
</dbReference>
<evidence type="ECO:0000256" key="8">
    <source>
        <dbReference type="ARBA" id="ARBA00022777"/>
    </source>
</evidence>
<keyword evidence="6 13" id="KW-0812">Transmembrane</keyword>
<evidence type="ECO:0000256" key="2">
    <source>
        <dbReference type="ARBA" id="ARBA00004141"/>
    </source>
</evidence>
<evidence type="ECO:0000256" key="13">
    <source>
        <dbReference type="SAM" id="Phobius"/>
    </source>
</evidence>
<evidence type="ECO:0000256" key="9">
    <source>
        <dbReference type="ARBA" id="ARBA00022840"/>
    </source>
</evidence>
<dbReference type="SMART" id="SM00388">
    <property type="entry name" value="HisKA"/>
    <property type="match status" value="1"/>
</dbReference>
<keyword evidence="7" id="KW-0547">Nucleotide-binding</keyword>
<evidence type="ECO:0000259" key="14">
    <source>
        <dbReference type="PROSITE" id="PS50109"/>
    </source>
</evidence>
<dbReference type="Pfam" id="PF02518">
    <property type="entry name" value="HATPase_c"/>
    <property type="match status" value="1"/>
</dbReference>
<dbReference type="SUPFAM" id="SSF47384">
    <property type="entry name" value="Homodimeric domain of signal transducing histidine kinase"/>
    <property type="match status" value="1"/>
</dbReference>
<organism evidence="15 16">
    <name type="scientific">Lysobacter soyae</name>
    <dbReference type="NCBI Taxonomy" id="2764185"/>
    <lineage>
        <taxon>Bacteria</taxon>
        <taxon>Pseudomonadati</taxon>
        <taxon>Pseudomonadota</taxon>
        <taxon>Gammaproteobacteria</taxon>
        <taxon>Lysobacterales</taxon>
        <taxon>Lysobacteraceae</taxon>
        <taxon>Lysobacter</taxon>
    </lineage>
</organism>
<dbReference type="EC" id="2.7.13.3" evidence="3"/>
<evidence type="ECO:0000313" key="15">
    <source>
        <dbReference type="EMBL" id="QYR52659.1"/>
    </source>
</evidence>
<evidence type="ECO:0000256" key="11">
    <source>
        <dbReference type="ARBA" id="ARBA00023012"/>
    </source>
</evidence>
<comment type="subcellular location">
    <subcellularLocation>
        <location evidence="2">Membrane</location>
        <topology evidence="2">Multi-pass membrane protein</topology>
    </subcellularLocation>
</comment>
<dbReference type="SUPFAM" id="SSF55874">
    <property type="entry name" value="ATPase domain of HSP90 chaperone/DNA topoisomerase II/histidine kinase"/>
    <property type="match status" value="1"/>
</dbReference>
<dbReference type="InterPro" id="IPR004358">
    <property type="entry name" value="Sig_transdc_His_kin-like_C"/>
</dbReference>
<evidence type="ECO:0000256" key="4">
    <source>
        <dbReference type="ARBA" id="ARBA00022553"/>
    </source>
</evidence>
<evidence type="ECO:0000313" key="16">
    <source>
        <dbReference type="Proteomes" id="UP000824755"/>
    </source>
</evidence>
<dbReference type="InterPro" id="IPR003594">
    <property type="entry name" value="HATPase_dom"/>
</dbReference>
<evidence type="ECO:0000256" key="12">
    <source>
        <dbReference type="ARBA" id="ARBA00023136"/>
    </source>
</evidence>
<dbReference type="RefSeq" id="WP_220379444.1">
    <property type="nucleotide sequence ID" value="NZ_CP080544.1"/>
</dbReference>
<keyword evidence="8 15" id="KW-0418">Kinase</keyword>
<dbReference type="InterPro" id="IPR000014">
    <property type="entry name" value="PAS"/>
</dbReference>
<dbReference type="InterPro" id="IPR036890">
    <property type="entry name" value="HATPase_C_sf"/>
</dbReference>
<dbReference type="PRINTS" id="PR00344">
    <property type="entry name" value="BCTRLSENSOR"/>
</dbReference>
<keyword evidence="4" id="KW-0597">Phosphoprotein</keyword>
<gene>
    <name evidence="15" type="ORF">H8L67_08710</name>
</gene>
<dbReference type="SUPFAM" id="SSF55785">
    <property type="entry name" value="PYP-like sensor domain (PAS domain)"/>
    <property type="match status" value="1"/>
</dbReference>
<keyword evidence="16" id="KW-1185">Reference proteome</keyword>
<dbReference type="InterPro" id="IPR036097">
    <property type="entry name" value="HisK_dim/P_sf"/>
</dbReference>
<evidence type="ECO:0000256" key="1">
    <source>
        <dbReference type="ARBA" id="ARBA00000085"/>
    </source>
</evidence>
<feature type="transmembrane region" description="Helical" evidence="13">
    <location>
        <begin position="52"/>
        <end position="72"/>
    </location>
</feature>
<evidence type="ECO:0000256" key="6">
    <source>
        <dbReference type="ARBA" id="ARBA00022692"/>
    </source>
</evidence>
<keyword evidence="12 13" id="KW-0472">Membrane</keyword>
<reference evidence="15 16" key="1">
    <citation type="submission" date="2021-08" db="EMBL/GenBank/DDBJ databases">
        <title>Lysobacter sp. strain CJ11 Genome sequencing and assembly.</title>
        <authorList>
            <person name="Kim I."/>
        </authorList>
    </citation>
    <scope>NUCLEOTIDE SEQUENCE [LARGE SCALE GENOMIC DNA]</scope>
    <source>
        <strain evidence="15 16">CJ11</strain>
    </source>
</reference>
<accession>A0ABX8WQ93</accession>
<name>A0ABX8WQ93_9GAMM</name>
<proteinExistence type="predicted"/>
<keyword evidence="9" id="KW-0067">ATP-binding</keyword>
<comment type="catalytic activity">
    <reaction evidence="1">
        <text>ATP + protein L-histidine = ADP + protein N-phospho-L-histidine.</text>
        <dbReference type="EC" id="2.7.13.3"/>
    </reaction>
</comment>
<evidence type="ECO:0000256" key="5">
    <source>
        <dbReference type="ARBA" id="ARBA00022679"/>
    </source>
</evidence>
<dbReference type="Pfam" id="PF13188">
    <property type="entry name" value="PAS_8"/>
    <property type="match status" value="1"/>
</dbReference>
<dbReference type="InterPro" id="IPR005467">
    <property type="entry name" value="His_kinase_dom"/>
</dbReference>
<dbReference type="Gene3D" id="1.10.287.130">
    <property type="match status" value="1"/>
</dbReference>
<evidence type="ECO:0000256" key="3">
    <source>
        <dbReference type="ARBA" id="ARBA00012438"/>
    </source>
</evidence>
<feature type="transmembrane region" description="Helical" evidence="13">
    <location>
        <begin position="152"/>
        <end position="174"/>
    </location>
</feature>
<keyword evidence="5" id="KW-0808">Transferase</keyword>
<dbReference type="InterPro" id="IPR035965">
    <property type="entry name" value="PAS-like_dom_sf"/>
</dbReference>
<keyword evidence="10 13" id="KW-1133">Transmembrane helix</keyword>
<dbReference type="Pfam" id="PF00512">
    <property type="entry name" value="HisKA"/>
    <property type="match status" value="1"/>
</dbReference>
<dbReference type="EMBL" id="CP080544">
    <property type="protein sequence ID" value="QYR52659.1"/>
    <property type="molecule type" value="Genomic_DNA"/>
</dbReference>
<sequence length="539" mass="58864">MLKLFPTARFAHDGNQKELFAYSVFRAFQASMVSWVVVGPGHGWFGETRHDVIGPWICIAYLVYSLVMIGVARSHTKVATQVAIGTLIDVVFANLAIRILPDASPVIAIMLLLNVAASSLLISMTFGLATATLAGATFILQGVINQAVGSDYAVRPIAESIVFAAAFVATALFANSLGRRVVKSEEVAKVFSEEARDLAAINEVIIRRMPTGVIIVDGEGYIQLANEAAIALLGEAGEGLRSIALSAPNLADRLELWRQYPTVKFQESENFGPIRMGPDQLEIVPKFLRLHAEGDEDVIIFLDDTTIASRRAEGITLSALGRFSASLAHEIRNPLSAISYSTQLLEESRDLSVMDRKMLEIVRQQVTRVNGIIESVLGLARRERALPEPIQLGTIAREFADEYVRSYPLDADILKVDSPDNPQAMADPKHVHQILQVLVSNARYYGRKPGEPARMTIRAFMAGNTPMLSVIDQGPGISEKDQVQLFRPFHTTSPHGTGLGLHIARELARSNGGDLRYKRTGVGSVFELSLPDSLALRKT</sequence>
<dbReference type="PANTHER" id="PTHR42878:SF7">
    <property type="entry name" value="SENSOR HISTIDINE KINASE GLRK"/>
    <property type="match status" value="1"/>
</dbReference>